<reference evidence="2" key="1">
    <citation type="submission" date="2021-03" db="EMBL/GenBank/DDBJ databases">
        <authorList>
            <person name="Palmer J.M."/>
        </authorList>
    </citation>
    <scope>NUCLEOTIDE SEQUENCE</scope>
    <source>
        <strain evidence="2">ARV_011</strain>
    </source>
</reference>
<dbReference type="AlphaFoldDB" id="A0A9P8AIP0"/>
<keyword evidence="3" id="KW-1185">Reference proteome</keyword>
<proteinExistence type="predicted"/>
<evidence type="ECO:0000313" key="2">
    <source>
        <dbReference type="EMBL" id="KAG7193936.1"/>
    </source>
</evidence>
<dbReference type="Gene3D" id="2.60.40.640">
    <property type="match status" value="1"/>
</dbReference>
<name>A0A9P8AIP0_9ASCO</name>
<evidence type="ECO:0000313" key="3">
    <source>
        <dbReference type="Proteomes" id="UP000790833"/>
    </source>
</evidence>
<sequence length="429" mass="48824">MIARDIHQMLQVDIQLDADKDNITYKNCDTIKGVVGLNILQRISLQHLKVKLVTRTKISYLCEYNTVKSKHVAVEEKLIVTAQLLPNFNSKVGHIQDHEIDLEEGVYYYPFSFRIPMVKRCKHCNAVNELIPLFEMPEVTSVNYYIRVSIDGLILNRFRAYKRIEFMPVDTKENGNFRQLSALICTGQYYSNGAPLSNLESSPNIFDFLEDSDCLSLLNGDVDLIWCSSNYTSSMDTGSMDDYFSNLSDCPLVDAITCVKAVLDEKSLIPSRILPLDLSLGHTDEPRCCKVYLQGLLVELVVYTKFLISNENLSCWSTITHSVPLYYRAPDNLECPLTQDEPSCPFELDNSLVKSPQDYNISRELYGNIVIPPEVVPTFHSCKLSRSYSLNITVGFTGEVCENREQLEACVQNLKFTFDDVHILSGYFQ</sequence>
<organism evidence="2 3">
    <name type="scientific">Scheffersomyces spartinae</name>
    <dbReference type="NCBI Taxonomy" id="45513"/>
    <lineage>
        <taxon>Eukaryota</taxon>
        <taxon>Fungi</taxon>
        <taxon>Dikarya</taxon>
        <taxon>Ascomycota</taxon>
        <taxon>Saccharomycotina</taxon>
        <taxon>Pichiomycetes</taxon>
        <taxon>Debaryomycetaceae</taxon>
        <taxon>Scheffersomyces</taxon>
    </lineage>
</organism>
<protein>
    <recommendedName>
        <fullName evidence="1">Arrestin-like N-terminal domain-containing protein</fullName>
    </recommendedName>
</protein>
<dbReference type="InterPro" id="IPR014756">
    <property type="entry name" value="Ig_E-set"/>
</dbReference>
<feature type="domain" description="Arrestin-like N-terminal" evidence="1">
    <location>
        <begin position="13"/>
        <end position="151"/>
    </location>
</feature>
<dbReference type="InterPro" id="IPR011021">
    <property type="entry name" value="Arrestin-like_N"/>
</dbReference>
<dbReference type="CDD" id="cd22952">
    <property type="entry name" value="ART10-like"/>
    <property type="match status" value="1"/>
</dbReference>
<gene>
    <name evidence="2" type="ORF">KQ657_005135</name>
</gene>
<dbReference type="Proteomes" id="UP000790833">
    <property type="component" value="Unassembled WGS sequence"/>
</dbReference>
<dbReference type="InterPro" id="IPR014752">
    <property type="entry name" value="Arrestin-like_C"/>
</dbReference>
<accession>A0A9P8AIP0</accession>
<dbReference type="EMBL" id="JAHMUF010000009">
    <property type="protein sequence ID" value="KAG7193936.1"/>
    <property type="molecule type" value="Genomic_DNA"/>
</dbReference>
<dbReference type="SUPFAM" id="SSF81296">
    <property type="entry name" value="E set domains"/>
    <property type="match status" value="1"/>
</dbReference>
<dbReference type="Pfam" id="PF00339">
    <property type="entry name" value="Arrestin_N"/>
    <property type="match status" value="1"/>
</dbReference>
<dbReference type="GeneID" id="66118509"/>
<comment type="caution">
    <text evidence="2">The sequence shown here is derived from an EMBL/GenBank/DDBJ whole genome shotgun (WGS) entry which is preliminary data.</text>
</comment>
<dbReference type="RefSeq" id="XP_043049483.1">
    <property type="nucleotide sequence ID" value="XM_043195778.1"/>
</dbReference>
<evidence type="ECO:0000259" key="1">
    <source>
        <dbReference type="Pfam" id="PF00339"/>
    </source>
</evidence>